<protein>
    <submittedName>
        <fullName evidence="1">Uncharacterized protein</fullName>
    </submittedName>
</protein>
<dbReference type="AlphaFoldDB" id="A0A3P7JH29"/>
<dbReference type="OrthoDB" id="333024at2759"/>
<dbReference type="Proteomes" id="UP000270094">
    <property type="component" value="Unassembled WGS sequence"/>
</dbReference>
<name>A0A3P7JH29_STRVU</name>
<sequence length="63" mass="7277">MDDEDVLILKKAAAAMPRRRKRLMHVLLDGVKPQEGEKQCRFLNYRDPKEVIPDNSGRVSSVR</sequence>
<keyword evidence="2" id="KW-1185">Reference proteome</keyword>
<accession>A0A3P7JH29</accession>
<dbReference type="Gene3D" id="3.50.50.60">
    <property type="entry name" value="FAD/NAD(P)-binding domain"/>
    <property type="match status" value="1"/>
</dbReference>
<evidence type="ECO:0000313" key="1">
    <source>
        <dbReference type="EMBL" id="VDM82746.1"/>
    </source>
</evidence>
<gene>
    <name evidence="1" type="ORF">SVUK_LOCUS17744</name>
</gene>
<dbReference type="InterPro" id="IPR036188">
    <property type="entry name" value="FAD/NAD-bd_sf"/>
</dbReference>
<evidence type="ECO:0000313" key="2">
    <source>
        <dbReference type="Proteomes" id="UP000270094"/>
    </source>
</evidence>
<proteinExistence type="predicted"/>
<reference evidence="1 2" key="1">
    <citation type="submission" date="2018-11" db="EMBL/GenBank/DDBJ databases">
        <authorList>
            <consortium name="Pathogen Informatics"/>
        </authorList>
    </citation>
    <scope>NUCLEOTIDE SEQUENCE [LARGE SCALE GENOMIC DNA]</scope>
</reference>
<organism evidence="1 2">
    <name type="scientific">Strongylus vulgaris</name>
    <name type="common">Blood worm</name>
    <dbReference type="NCBI Taxonomy" id="40348"/>
    <lineage>
        <taxon>Eukaryota</taxon>
        <taxon>Metazoa</taxon>
        <taxon>Ecdysozoa</taxon>
        <taxon>Nematoda</taxon>
        <taxon>Chromadorea</taxon>
        <taxon>Rhabditida</taxon>
        <taxon>Rhabditina</taxon>
        <taxon>Rhabditomorpha</taxon>
        <taxon>Strongyloidea</taxon>
        <taxon>Strongylidae</taxon>
        <taxon>Strongylus</taxon>
    </lineage>
</organism>
<dbReference type="EMBL" id="UYYB01119148">
    <property type="protein sequence ID" value="VDM82746.1"/>
    <property type="molecule type" value="Genomic_DNA"/>
</dbReference>